<feature type="signal peptide" evidence="2">
    <location>
        <begin position="1"/>
        <end position="18"/>
    </location>
</feature>
<name>A0A1L9RDR0_ASPWE</name>
<dbReference type="Proteomes" id="UP000184383">
    <property type="component" value="Unassembled WGS sequence"/>
</dbReference>
<dbReference type="RefSeq" id="XP_040686732.1">
    <property type="nucleotide sequence ID" value="XM_040838517.1"/>
</dbReference>
<dbReference type="Pfam" id="PF03659">
    <property type="entry name" value="Glyco_hydro_71"/>
    <property type="match status" value="1"/>
</dbReference>
<dbReference type="VEuPathDB" id="FungiDB:ASPWEDRAFT_603685"/>
<reference evidence="4" key="1">
    <citation type="journal article" date="2017" name="Genome Biol.">
        <title>Comparative genomics reveals high biological diversity and specific adaptations in the industrially and medically important fungal genus Aspergillus.</title>
        <authorList>
            <person name="de Vries R.P."/>
            <person name="Riley R."/>
            <person name="Wiebenga A."/>
            <person name="Aguilar-Osorio G."/>
            <person name="Amillis S."/>
            <person name="Uchima C.A."/>
            <person name="Anderluh G."/>
            <person name="Asadollahi M."/>
            <person name="Askin M."/>
            <person name="Barry K."/>
            <person name="Battaglia E."/>
            <person name="Bayram O."/>
            <person name="Benocci T."/>
            <person name="Braus-Stromeyer S.A."/>
            <person name="Caldana C."/>
            <person name="Canovas D."/>
            <person name="Cerqueira G.C."/>
            <person name="Chen F."/>
            <person name="Chen W."/>
            <person name="Choi C."/>
            <person name="Clum A."/>
            <person name="Dos Santos R.A."/>
            <person name="Damasio A.R."/>
            <person name="Diallinas G."/>
            <person name="Emri T."/>
            <person name="Fekete E."/>
            <person name="Flipphi M."/>
            <person name="Freyberg S."/>
            <person name="Gallo A."/>
            <person name="Gournas C."/>
            <person name="Habgood R."/>
            <person name="Hainaut M."/>
            <person name="Harispe M.L."/>
            <person name="Henrissat B."/>
            <person name="Hilden K.S."/>
            <person name="Hope R."/>
            <person name="Hossain A."/>
            <person name="Karabika E."/>
            <person name="Karaffa L."/>
            <person name="Karanyi Z."/>
            <person name="Krasevec N."/>
            <person name="Kuo A."/>
            <person name="Kusch H."/>
            <person name="LaButti K."/>
            <person name="Lagendijk E.L."/>
            <person name="Lapidus A."/>
            <person name="Levasseur A."/>
            <person name="Lindquist E."/>
            <person name="Lipzen A."/>
            <person name="Logrieco A.F."/>
            <person name="MacCabe A."/>
            <person name="Maekelae M.R."/>
            <person name="Malavazi I."/>
            <person name="Melin P."/>
            <person name="Meyer V."/>
            <person name="Mielnichuk N."/>
            <person name="Miskei M."/>
            <person name="Molnar A.P."/>
            <person name="Mule G."/>
            <person name="Ngan C.Y."/>
            <person name="Orejas M."/>
            <person name="Orosz E."/>
            <person name="Ouedraogo J.P."/>
            <person name="Overkamp K.M."/>
            <person name="Park H.-S."/>
            <person name="Perrone G."/>
            <person name="Piumi F."/>
            <person name="Punt P.J."/>
            <person name="Ram A.F."/>
            <person name="Ramon A."/>
            <person name="Rauscher S."/>
            <person name="Record E."/>
            <person name="Riano-Pachon D.M."/>
            <person name="Robert V."/>
            <person name="Roehrig J."/>
            <person name="Ruller R."/>
            <person name="Salamov A."/>
            <person name="Salih N.S."/>
            <person name="Samson R.A."/>
            <person name="Sandor E."/>
            <person name="Sanguinetti M."/>
            <person name="Schuetze T."/>
            <person name="Sepcic K."/>
            <person name="Shelest E."/>
            <person name="Sherlock G."/>
            <person name="Sophianopoulou V."/>
            <person name="Squina F.M."/>
            <person name="Sun H."/>
            <person name="Susca A."/>
            <person name="Todd R.B."/>
            <person name="Tsang A."/>
            <person name="Unkles S.E."/>
            <person name="van de Wiele N."/>
            <person name="van Rossen-Uffink D."/>
            <person name="Oliveira J.V."/>
            <person name="Vesth T.C."/>
            <person name="Visser J."/>
            <person name="Yu J.-H."/>
            <person name="Zhou M."/>
            <person name="Andersen M.R."/>
            <person name="Archer D.B."/>
            <person name="Baker S.E."/>
            <person name="Benoit I."/>
            <person name="Brakhage A.A."/>
            <person name="Braus G.H."/>
            <person name="Fischer R."/>
            <person name="Frisvad J.C."/>
            <person name="Goldman G.H."/>
            <person name="Houbraken J."/>
            <person name="Oakley B."/>
            <person name="Pocsi I."/>
            <person name="Scazzocchio C."/>
            <person name="Seiboth B."/>
            <person name="vanKuyk P.A."/>
            <person name="Wortman J."/>
            <person name="Dyer P.S."/>
            <person name="Grigoriev I.V."/>
        </authorList>
    </citation>
    <scope>NUCLEOTIDE SEQUENCE [LARGE SCALE GENOMIC DNA]</scope>
    <source>
        <strain evidence="4">DTO 134E9</strain>
    </source>
</reference>
<dbReference type="AlphaFoldDB" id="A0A1L9RDR0"/>
<evidence type="ECO:0000313" key="4">
    <source>
        <dbReference type="Proteomes" id="UP000184383"/>
    </source>
</evidence>
<dbReference type="EMBL" id="KV878214">
    <property type="protein sequence ID" value="OJJ33055.1"/>
    <property type="molecule type" value="Genomic_DNA"/>
</dbReference>
<accession>A0A1L9RDR0</accession>
<feature type="chain" id="PRO_5009887454" description="Glycoside hydrolase family 71 protein" evidence="2">
    <location>
        <begin position="19"/>
        <end position="449"/>
    </location>
</feature>
<keyword evidence="2" id="KW-0732">Signal</keyword>
<organism evidence="3 4">
    <name type="scientific">Aspergillus wentii DTO 134E9</name>
    <dbReference type="NCBI Taxonomy" id="1073089"/>
    <lineage>
        <taxon>Eukaryota</taxon>
        <taxon>Fungi</taxon>
        <taxon>Dikarya</taxon>
        <taxon>Ascomycota</taxon>
        <taxon>Pezizomycotina</taxon>
        <taxon>Eurotiomycetes</taxon>
        <taxon>Eurotiomycetidae</taxon>
        <taxon>Eurotiales</taxon>
        <taxon>Aspergillaceae</taxon>
        <taxon>Aspergillus</taxon>
        <taxon>Aspergillus subgen. Cremei</taxon>
    </lineage>
</organism>
<dbReference type="Gene3D" id="3.20.20.80">
    <property type="entry name" value="Glycosidases"/>
    <property type="match status" value="1"/>
</dbReference>
<feature type="region of interest" description="Disordered" evidence="1">
    <location>
        <begin position="333"/>
        <end position="353"/>
    </location>
</feature>
<dbReference type="CDD" id="cd11577">
    <property type="entry name" value="GH71"/>
    <property type="match status" value="1"/>
</dbReference>
<evidence type="ECO:0000256" key="1">
    <source>
        <dbReference type="SAM" id="MobiDB-lite"/>
    </source>
</evidence>
<proteinExistence type="predicted"/>
<keyword evidence="4" id="KW-1185">Reference proteome</keyword>
<dbReference type="OrthoDB" id="1046782at2759"/>
<dbReference type="InterPro" id="IPR005197">
    <property type="entry name" value="Glyco_hydro_71"/>
</dbReference>
<evidence type="ECO:0008006" key="5">
    <source>
        <dbReference type="Google" id="ProtNLM"/>
    </source>
</evidence>
<dbReference type="GeneID" id="63754365"/>
<dbReference type="GO" id="GO:0051118">
    <property type="term" value="F:glucan endo-1,3-alpha-glucosidase activity"/>
    <property type="evidence" value="ECO:0007669"/>
    <property type="project" value="InterPro"/>
</dbReference>
<gene>
    <name evidence="3" type="ORF">ASPWEDRAFT_603685</name>
</gene>
<dbReference type="STRING" id="1073089.A0A1L9RDR0"/>
<evidence type="ECO:0000256" key="2">
    <source>
        <dbReference type="SAM" id="SignalP"/>
    </source>
</evidence>
<feature type="compositionally biased region" description="Polar residues" evidence="1">
    <location>
        <begin position="333"/>
        <end position="348"/>
    </location>
</feature>
<sequence length="449" mass="50029">MVPFIYLLSLLFAVSVTAQSEPKSVFAHFIVGNAAAMTVEQWEWDIIEAQRAHIDGFALNIAQQDSYTQDVLDKAYFAAEKLGNFSLFLSFDYLSGGPWPTDRVVTLINTYKNLPAQFHYKGKPLVSTFEGAGNTGDWAYIKEATGCIFIPCWTSLGPAGVASIDAVDGAFSWDAWPTGAEDKDATSDEAWIKALAGKPYMMPVSPWFYTNLPQWGKNWLWRGDDLWHYRWQQIMDLQPDLVQIISWNDYGEAHYIGPIREAGIPDGAARYVDNRSHDAWRALLPHYINAYRTKDTVSVNSIPGAVAPMYNPKYPISFEEKITYWYRLNPSDSGSADGTTGNNPSMGQTPMAPGEISQDRIFVTALVMEPSDVYVQIGENYPTVLQASSAGINHFSIPFNEQTGSVWLAIVRNGWVAVETVGPAVTEECEDGSVNWNAFVGCSHEYTTW</sequence>
<protein>
    <recommendedName>
        <fullName evidence="5">Glycoside hydrolase family 71 protein</fullName>
    </recommendedName>
</protein>
<evidence type="ECO:0000313" key="3">
    <source>
        <dbReference type="EMBL" id="OJJ33055.1"/>
    </source>
</evidence>